<dbReference type="InterPro" id="IPR014044">
    <property type="entry name" value="CAP_dom"/>
</dbReference>
<proteinExistence type="predicted"/>
<dbReference type="InterPro" id="IPR001283">
    <property type="entry name" value="CRISP-related"/>
</dbReference>
<dbReference type="Proteomes" id="UP000289738">
    <property type="component" value="Chromosome B03"/>
</dbReference>
<protein>
    <recommendedName>
        <fullName evidence="2">SCP domain-containing protein</fullName>
    </recommendedName>
</protein>
<name>A0A445A7Z8_ARAHY</name>
<comment type="caution">
    <text evidence="3">The sequence shown here is derived from an EMBL/GenBank/DDBJ whole genome shotgun (WGS) entry which is preliminary data.</text>
</comment>
<reference evidence="3 4" key="1">
    <citation type="submission" date="2019-01" db="EMBL/GenBank/DDBJ databases">
        <title>Sequencing of cultivated peanut Arachis hypogaea provides insights into genome evolution and oil improvement.</title>
        <authorList>
            <person name="Chen X."/>
        </authorList>
    </citation>
    <scope>NUCLEOTIDE SEQUENCE [LARGE SCALE GENOMIC DNA]</scope>
    <source>
        <strain evidence="4">cv. Fuhuasheng</strain>
        <tissue evidence="3">Leaves</tissue>
    </source>
</reference>
<keyword evidence="1" id="KW-0732">Signal</keyword>
<organism evidence="3 4">
    <name type="scientific">Arachis hypogaea</name>
    <name type="common">Peanut</name>
    <dbReference type="NCBI Taxonomy" id="3818"/>
    <lineage>
        <taxon>Eukaryota</taxon>
        <taxon>Viridiplantae</taxon>
        <taxon>Streptophyta</taxon>
        <taxon>Embryophyta</taxon>
        <taxon>Tracheophyta</taxon>
        <taxon>Spermatophyta</taxon>
        <taxon>Magnoliopsida</taxon>
        <taxon>eudicotyledons</taxon>
        <taxon>Gunneridae</taxon>
        <taxon>Pentapetalae</taxon>
        <taxon>rosids</taxon>
        <taxon>fabids</taxon>
        <taxon>Fabales</taxon>
        <taxon>Fabaceae</taxon>
        <taxon>Papilionoideae</taxon>
        <taxon>50 kb inversion clade</taxon>
        <taxon>dalbergioids sensu lato</taxon>
        <taxon>Dalbergieae</taxon>
        <taxon>Pterocarpus clade</taxon>
        <taxon>Arachis</taxon>
    </lineage>
</organism>
<dbReference type="EMBL" id="SDMP01000013">
    <property type="protein sequence ID" value="RYR22570.1"/>
    <property type="molecule type" value="Genomic_DNA"/>
</dbReference>
<dbReference type="PANTHER" id="PTHR10334">
    <property type="entry name" value="CYSTEINE-RICH SECRETORY PROTEIN-RELATED"/>
    <property type="match status" value="1"/>
</dbReference>
<dbReference type="Gene3D" id="3.40.33.10">
    <property type="entry name" value="CAP"/>
    <property type="match status" value="1"/>
</dbReference>
<gene>
    <name evidence="3" type="ORF">Ahy_B03g067868</name>
</gene>
<dbReference type="FunFam" id="3.40.33.10:FF:000004">
    <property type="entry name" value="CAP, cysteine-rich secretory protein, antigen 5"/>
    <property type="match status" value="1"/>
</dbReference>
<dbReference type="SMART" id="SM00198">
    <property type="entry name" value="SCP"/>
    <property type="match status" value="1"/>
</dbReference>
<dbReference type="Pfam" id="PF00188">
    <property type="entry name" value="CAP"/>
    <property type="match status" value="1"/>
</dbReference>
<dbReference type="SUPFAM" id="SSF55797">
    <property type="entry name" value="PR-1-like"/>
    <property type="match status" value="1"/>
</dbReference>
<feature type="domain" description="SCP" evidence="2">
    <location>
        <begin position="30"/>
        <end position="166"/>
    </location>
</feature>
<feature type="chain" id="PRO_5019128661" description="SCP domain-containing protein" evidence="1">
    <location>
        <begin position="29"/>
        <end position="170"/>
    </location>
</feature>
<evidence type="ECO:0000259" key="2">
    <source>
        <dbReference type="SMART" id="SM00198"/>
    </source>
</evidence>
<evidence type="ECO:0000313" key="4">
    <source>
        <dbReference type="Proteomes" id="UP000289738"/>
    </source>
</evidence>
<evidence type="ECO:0000256" key="1">
    <source>
        <dbReference type="SAM" id="SignalP"/>
    </source>
</evidence>
<dbReference type="InterPro" id="IPR035940">
    <property type="entry name" value="CAP_sf"/>
</dbReference>
<dbReference type="STRING" id="3818.A0A445A7Z8"/>
<feature type="signal peptide" evidence="1">
    <location>
        <begin position="1"/>
        <end position="28"/>
    </location>
</feature>
<accession>A0A445A7Z8</accession>
<evidence type="ECO:0000313" key="3">
    <source>
        <dbReference type="EMBL" id="RYR22570.1"/>
    </source>
</evidence>
<keyword evidence="4" id="KW-1185">Reference proteome</keyword>
<sequence>MKGERMGRLPILAVVTSFVNILPLCLLAQNSPQDYLKVHNAARAIVGVEPLLWDSELESYANKLLSRHTVDCLRVEQIQYTLYGRNFASYDSSFENFSGADAVASWVEQRQNYDYKSNSCIDGTPTCLTYIQVVSKASTHLGCARVKCINGDTLVGCYYHPAPIAGQRPY</sequence>
<dbReference type="AlphaFoldDB" id="A0A445A7Z8"/>